<keyword evidence="1" id="KW-1133">Transmembrane helix</keyword>
<dbReference type="EMBL" id="JACEIB010000006">
    <property type="protein sequence ID" value="MBA2934385.1"/>
    <property type="molecule type" value="Genomic_DNA"/>
</dbReference>
<comment type="caution">
    <text evidence="2">The sequence shown here is derived from an EMBL/GenBank/DDBJ whole genome shotgun (WGS) entry which is preliminary data.</text>
</comment>
<name>A0A838L6Q6_9SPHN</name>
<feature type="transmembrane region" description="Helical" evidence="1">
    <location>
        <begin position="12"/>
        <end position="32"/>
    </location>
</feature>
<sequence length="137" mass="14422">MHAGHSPFQRPAGLALRAIVTVILVVYSAACLSGSDRVANDLKLVAISPSLMVPLGLTMLVCAITYALPPTAFIGAILVTGVLGGAILTHLRLLEFGSLAEIACVLLGIFAWAGLWLTDFRVRALMPLRTEKRGAEG</sequence>
<evidence type="ECO:0000313" key="3">
    <source>
        <dbReference type="Proteomes" id="UP000570166"/>
    </source>
</evidence>
<evidence type="ECO:0000256" key="1">
    <source>
        <dbReference type="SAM" id="Phobius"/>
    </source>
</evidence>
<organism evidence="2 3">
    <name type="scientific">Sphingomonas chungangi</name>
    <dbReference type="NCBI Taxonomy" id="2683589"/>
    <lineage>
        <taxon>Bacteria</taxon>
        <taxon>Pseudomonadati</taxon>
        <taxon>Pseudomonadota</taxon>
        <taxon>Alphaproteobacteria</taxon>
        <taxon>Sphingomonadales</taxon>
        <taxon>Sphingomonadaceae</taxon>
        <taxon>Sphingomonas</taxon>
    </lineage>
</organism>
<accession>A0A838L6Q6</accession>
<feature type="transmembrane region" description="Helical" evidence="1">
    <location>
        <begin position="98"/>
        <end position="117"/>
    </location>
</feature>
<proteinExistence type="predicted"/>
<keyword evidence="3" id="KW-1185">Reference proteome</keyword>
<dbReference type="Proteomes" id="UP000570166">
    <property type="component" value="Unassembled WGS sequence"/>
</dbReference>
<feature type="transmembrane region" description="Helical" evidence="1">
    <location>
        <begin position="44"/>
        <end position="66"/>
    </location>
</feature>
<keyword evidence="1" id="KW-0472">Membrane</keyword>
<protein>
    <submittedName>
        <fullName evidence="2">DoxX family protein</fullName>
    </submittedName>
</protein>
<feature type="transmembrane region" description="Helical" evidence="1">
    <location>
        <begin position="72"/>
        <end position="91"/>
    </location>
</feature>
<keyword evidence="1" id="KW-0812">Transmembrane</keyword>
<evidence type="ECO:0000313" key="2">
    <source>
        <dbReference type="EMBL" id="MBA2934385.1"/>
    </source>
</evidence>
<dbReference type="AlphaFoldDB" id="A0A838L6Q6"/>
<reference evidence="2 3" key="1">
    <citation type="submission" date="2020-07" db="EMBL/GenBank/DDBJ databases">
        <authorList>
            <person name="Sun Q."/>
        </authorList>
    </citation>
    <scope>NUCLEOTIDE SEQUENCE [LARGE SCALE GENOMIC DNA]</scope>
    <source>
        <strain evidence="2 3">CGMCC 1.13654</strain>
    </source>
</reference>
<gene>
    <name evidence="2" type="ORF">HZF05_09765</name>
</gene>